<name>A0AAN9PZ75_CANGL</name>
<gene>
    <name evidence="1" type="ORF">VNO77_38892</name>
</gene>
<reference evidence="1 2" key="1">
    <citation type="submission" date="2024-01" db="EMBL/GenBank/DDBJ databases">
        <title>The genomes of 5 underutilized Papilionoideae crops provide insights into root nodulation and disease resistanc.</title>
        <authorList>
            <person name="Jiang F."/>
        </authorList>
    </citation>
    <scope>NUCLEOTIDE SEQUENCE [LARGE SCALE GENOMIC DNA]</scope>
    <source>
        <strain evidence="1">LVBAO_FW01</strain>
        <tissue evidence="1">Leaves</tissue>
    </source>
</reference>
<comment type="caution">
    <text evidence="1">The sequence shown here is derived from an EMBL/GenBank/DDBJ whole genome shotgun (WGS) entry which is preliminary data.</text>
</comment>
<proteinExistence type="predicted"/>
<evidence type="ECO:0000313" key="1">
    <source>
        <dbReference type="EMBL" id="KAK7313698.1"/>
    </source>
</evidence>
<evidence type="ECO:0000313" key="2">
    <source>
        <dbReference type="Proteomes" id="UP001367508"/>
    </source>
</evidence>
<accession>A0AAN9PZ75</accession>
<keyword evidence="2" id="KW-1185">Reference proteome</keyword>
<protein>
    <submittedName>
        <fullName evidence="1">Uncharacterized protein</fullName>
    </submittedName>
</protein>
<dbReference type="EMBL" id="JAYMYQ010000009">
    <property type="protein sequence ID" value="KAK7313698.1"/>
    <property type="molecule type" value="Genomic_DNA"/>
</dbReference>
<sequence>MTPDPLMVRFGLATGKASSGYGQSDATCIVIGDRLAMLLVFALSPKSDPFSHGWIKNHSYLCDDHNNNNVTDWPSFAGSIPVIIYHNTRSMRSQCVNDQHVNPLHCSYNLPFLIPMYENHYTLGLIKNRADRGTMSTSVFPRTKIASENSYFTLV</sequence>
<organism evidence="1 2">
    <name type="scientific">Canavalia gladiata</name>
    <name type="common">Sword bean</name>
    <name type="synonym">Dolichos gladiatus</name>
    <dbReference type="NCBI Taxonomy" id="3824"/>
    <lineage>
        <taxon>Eukaryota</taxon>
        <taxon>Viridiplantae</taxon>
        <taxon>Streptophyta</taxon>
        <taxon>Embryophyta</taxon>
        <taxon>Tracheophyta</taxon>
        <taxon>Spermatophyta</taxon>
        <taxon>Magnoliopsida</taxon>
        <taxon>eudicotyledons</taxon>
        <taxon>Gunneridae</taxon>
        <taxon>Pentapetalae</taxon>
        <taxon>rosids</taxon>
        <taxon>fabids</taxon>
        <taxon>Fabales</taxon>
        <taxon>Fabaceae</taxon>
        <taxon>Papilionoideae</taxon>
        <taxon>50 kb inversion clade</taxon>
        <taxon>NPAAA clade</taxon>
        <taxon>indigoferoid/millettioid clade</taxon>
        <taxon>Phaseoleae</taxon>
        <taxon>Canavalia</taxon>
    </lineage>
</organism>
<dbReference type="Proteomes" id="UP001367508">
    <property type="component" value="Unassembled WGS sequence"/>
</dbReference>
<dbReference type="AlphaFoldDB" id="A0AAN9PZ75"/>